<evidence type="ECO:0000256" key="5">
    <source>
        <dbReference type="ARBA" id="ARBA00022523"/>
    </source>
</evidence>
<dbReference type="InterPro" id="IPR008979">
    <property type="entry name" value="Galactose-bd-like_sf"/>
</dbReference>
<accession>A0A7N0U6M8</accession>
<dbReference type="CDD" id="cd22842">
    <property type="entry name" value="Gal_Rha_Lectin_BGal"/>
    <property type="match status" value="1"/>
</dbReference>
<feature type="signal peptide" evidence="13">
    <location>
        <begin position="1"/>
        <end position="22"/>
    </location>
</feature>
<evidence type="ECO:0000256" key="4">
    <source>
        <dbReference type="ARBA" id="ARBA00012756"/>
    </source>
</evidence>
<dbReference type="FunFam" id="2.60.120.260:FF:000050">
    <property type="entry name" value="Beta-galactosidase"/>
    <property type="match status" value="1"/>
</dbReference>
<keyword evidence="5" id="KW-0052">Apoplast</keyword>
<dbReference type="Pfam" id="PF21467">
    <property type="entry name" value="BetaGal_gal-bd"/>
    <property type="match status" value="1"/>
</dbReference>
<dbReference type="PRINTS" id="PR00742">
    <property type="entry name" value="GLHYDRLASE35"/>
</dbReference>
<dbReference type="AlphaFoldDB" id="A0A7N0U6M8"/>
<dbReference type="FunFam" id="3.20.20.80:FF:000006">
    <property type="entry name" value="Beta-galactosidase"/>
    <property type="match status" value="1"/>
</dbReference>
<dbReference type="OMA" id="DACPRIT"/>
<dbReference type="SUPFAM" id="SSF49785">
    <property type="entry name" value="Galactose-binding domain-like"/>
    <property type="match status" value="2"/>
</dbReference>
<protein>
    <recommendedName>
        <fullName evidence="4 11">Beta-galactosidase</fullName>
        <ecNumber evidence="4 11">3.2.1.23</ecNumber>
    </recommendedName>
</protein>
<dbReference type="Gene3D" id="3.20.20.80">
    <property type="entry name" value="Glycosidases"/>
    <property type="match status" value="1"/>
</dbReference>
<evidence type="ECO:0000256" key="10">
    <source>
        <dbReference type="ARBA" id="ARBA00023295"/>
    </source>
</evidence>
<dbReference type="PROSITE" id="PS50228">
    <property type="entry name" value="SUEL_LECTIN"/>
    <property type="match status" value="1"/>
</dbReference>
<dbReference type="GO" id="GO:0005975">
    <property type="term" value="P:carbohydrate metabolic process"/>
    <property type="evidence" value="ECO:0007669"/>
    <property type="project" value="InterPro"/>
</dbReference>
<dbReference type="GO" id="GO:0030246">
    <property type="term" value="F:carbohydrate binding"/>
    <property type="evidence" value="ECO:0007669"/>
    <property type="project" value="InterPro"/>
</dbReference>
<comment type="similarity">
    <text evidence="3 12">Belongs to the glycosyl hydrolase 35 family.</text>
</comment>
<dbReference type="Pfam" id="PF17834">
    <property type="entry name" value="GHD"/>
    <property type="match status" value="1"/>
</dbReference>
<comment type="catalytic activity">
    <reaction evidence="1 11">
        <text>Hydrolysis of terminal non-reducing beta-D-galactose residues in beta-D-galactosides.</text>
        <dbReference type="EC" id="3.2.1.23"/>
    </reaction>
</comment>
<sequence length="845" mass="94964">MALSRQLLVAVLLFVLVVVAQSHGGTRKAVAVRKPRRVTYDGRSLIIDGKRELLFSGSIHYPRSTPDMWPALLRKSKEGGLNVIQTYVFWNIHEPVEGQYNFTGNYDLVKFIKLIQKNGMYCTLRLGPFIQAEWNHGGLPYWLRTKKNIIFRNDNAPFKYYMQKWVTLVTNMMKKEGLYASQGGPIILSQIENEYNHVQLAFDQLGINYIQWAARMALGQKTGVPWVMCKQKDAPGPVINTCNGRHCADTFSGPNRPDKPSLWTENWTAQFRVFGDPPSQRSAEDIAYSVARWFARNGSLVNYYMYHGGTNFGRTGAAFMTTRYYDEAPLDEFGLPRGPKYGHLKDLHAALKLARKPLLWGTSRVQLLSPNLEIITFERPGTNLCAAFLMNNDTMNAHTIPFRGAEYFLPQRSISILPDCKTVVYNTFTIVSQHTERKFVKSARAHKNLKWTMSKEFIPTRATQILNKTPLELFDLTQDKSDYAWYTTSFQLSIFDLPMRASALPVLRIASLGHALLVVVNGEYIGSAHGSHVEKEFVFQKPVRFRPGMNHIAILGILAGFPDSGAYMEHRYTGPRFVSILGLNAGTVDITLNKWGHQVGVDGERAQIFTEQGSSKVRWTSALPAQPLTWYKAYFNAPRGNDPLALNMSSMGKGMAWVNGKSIGRYWQSYISPLGRASQEEYHVPRSFLKPRNNLLVIFEEEAGNPAEIDIMTVNRDTICSFISEVNPPNVKSWARKNSHIKPVVEEASARAHLSCPDGKVVVRVNFASFGNPSGVCGRYTVGNCNAPVSRELVEKRCLGKPRCSVGVNRSNFIKGADACPRITKTLAIQVTCGFPAKPLPRKSL</sequence>
<evidence type="ECO:0000259" key="14">
    <source>
        <dbReference type="PROSITE" id="PS50228"/>
    </source>
</evidence>
<evidence type="ECO:0000256" key="8">
    <source>
        <dbReference type="ARBA" id="ARBA00022801"/>
    </source>
</evidence>
<keyword evidence="10 11" id="KW-0326">Glycosidase</keyword>
<dbReference type="GO" id="GO:0004565">
    <property type="term" value="F:beta-galactosidase activity"/>
    <property type="evidence" value="ECO:0007669"/>
    <property type="project" value="UniProtKB-EC"/>
</dbReference>
<dbReference type="PANTHER" id="PTHR23421">
    <property type="entry name" value="BETA-GALACTOSIDASE RELATED"/>
    <property type="match status" value="1"/>
</dbReference>
<name>A0A7N0U6M8_KALFE</name>
<keyword evidence="6" id="KW-0964">Secreted</keyword>
<dbReference type="GO" id="GO:0048046">
    <property type="term" value="C:apoplast"/>
    <property type="evidence" value="ECO:0007669"/>
    <property type="project" value="UniProtKB-SubCell"/>
</dbReference>
<dbReference type="Gene3D" id="2.60.120.740">
    <property type="match status" value="1"/>
</dbReference>
<keyword evidence="16" id="KW-1185">Reference proteome</keyword>
<evidence type="ECO:0000313" key="15">
    <source>
        <dbReference type="EnsemblPlants" id="Kaladp0055s0241.1.v1.1"/>
    </source>
</evidence>
<reference evidence="15" key="1">
    <citation type="submission" date="2021-01" db="UniProtKB">
        <authorList>
            <consortium name="EnsemblPlants"/>
        </authorList>
    </citation>
    <scope>IDENTIFICATION</scope>
</reference>
<evidence type="ECO:0000313" key="16">
    <source>
        <dbReference type="Proteomes" id="UP000594263"/>
    </source>
</evidence>
<evidence type="ECO:0000256" key="2">
    <source>
        <dbReference type="ARBA" id="ARBA00004271"/>
    </source>
</evidence>
<dbReference type="EC" id="3.2.1.23" evidence="4 11"/>
<feature type="chain" id="PRO_5029572085" description="Beta-galactosidase" evidence="13">
    <location>
        <begin position="23"/>
        <end position="845"/>
    </location>
</feature>
<dbReference type="EnsemblPlants" id="Kaladp0055s0241.1.v1.1">
    <property type="protein sequence ID" value="Kaladp0055s0241.1.v1.1"/>
    <property type="gene ID" value="Kaladp0055s0241.v1.1"/>
</dbReference>
<evidence type="ECO:0000256" key="11">
    <source>
        <dbReference type="RuleBase" id="RU000675"/>
    </source>
</evidence>
<dbReference type="Pfam" id="PF01301">
    <property type="entry name" value="Glyco_hydro_35"/>
    <property type="match status" value="1"/>
</dbReference>
<dbReference type="InterPro" id="IPR000922">
    <property type="entry name" value="Lectin_gal-bd_dom"/>
</dbReference>
<evidence type="ECO:0000256" key="12">
    <source>
        <dbReference type="RuleBase" id="RU003679"/>
    </source>
</evidence>
<evidence type="ECO:0000256" key="13">
    <source>
        <dbReference type="SAM" id="SignalP"/>
    </source>
</evidence>
<dbReference type="Gramene" id="Kaladp0055s0241.1.v1.1">
    <property type="protein sequence ID" value="Kaladp0055s0241.1.v1.1"/>
    <property type="gene ID" value="Kaladp0055s0241.v1.1"/>
</dbReference>
<dbReference type="InterPro" id="IPR017853">
    <property type="entry name" value="GH"/>
</dbReference>
<comment type="subcellular location">
    <subcellularLocation>
        <location evidence="2">Secreted</location>
        <location evidence="2">Extracellular space</location>
        <location evidence="2">Apoplast</location>
    </subcellularLocation>
</comment>
<organism evidence="15 16">
    <name type="scientific">Kalanchoe fedtschenkoi</name>
    <name type="common">Lavender scallops</name>
    <name type="synonym">South American air plant</name>
    <dbReference type="NCBI Taxonomy" id="63787"/>
    <lineage>
        <taxon>Eukaryota</taxon>
        <taxon>Viridiplantae</taxon>
        <taxon>Streptophyta</taxon>
        <taxon>Embryophyta</taxon>
        <taxon>Tracheophyta</taxon>
        <taxon>Spermatophyta</taxon>
        <taxon>Magnoliopsida</taxon>
        <taxon>eudicotyledons</taxon>
        <taxon>Gunneridae</taxon>
        <taxon>Pentapetalae</taxon>
        <taxon>Saxifragales</taxon>
        <taxon>Crassulaceae</taxon>
        <taxon>Kalanchoe</taxon>
    </lineage>
</organism>
<evidence type="ECO:0000256" key="1">
    <source>
        <dbReference type="ARBA" id="ARBA00001412"/>
    </source>
</evidence>
<evidence type="ECO:0000256" key="7">
    <source>
        <dbReference type="ARBA" id="ARBA00022729"/>
    </source>
</evidence>
<evidence type="ECO:0000256" key="6">
    <source>
        <dbReference type="ARBA" id="ARBA00022525"/>
    </source>
</evidence>
<evidence type="ECO:0000256" key="9">
    <source>
        <dbReference type="ARBA" id="ARBA00023180"/>
    </source>
</evidence>
<keyword evidence="9" id="KW-0325">Glycoprotein</keyword>
<evidence type="ECO:0000256" key="3">
    <source>
        <dbReference type="ARBA" id="ARBA00009809"/>
    </source>
</evidence>
<dbReference type="InterPro" id="IPR031330">
    <property type="entry name" value="Gly_Hdrlase_35_cat"/>
</dbReference>
<keyword evidence="8 11" id="KW-0378">Hydrolase</keyword>
<dbReference type="SUPFAM" id="SSF51445">
    <property type="entry name" value="(Trans)glycosidases"/>
    <property type="match status" value="1"/>
</dbReference>
<dbReference type="PROSITE" id="PS01182">
    <property type="entry name" value="GLYCOSYL_HYDROL_F35"/>
    <property type="match status" value="1"/>
</dbReference>
<feature type="domain" description="SUEL-type lectin" evidence="14">
    <location>
        <begin position="751"/>
        <end position="834"/>
    </location>
</feature>
<dbReference type="InterPro" id="IPR041392">
    <property type="entry name" value="GHD"/>
</dbReference>
<dbReference type="Pfam" id="PF02140">
    <property type="entry name" value="SUEL_Lectin"/>
    <property type="match status" value="1"/>
</dbReference>
<dbReference type="InterPro" id="IPR019801">
    <property type="entry name" value="Glyco_hydro_35_CS"/>
</dbReference>
<proteinExistence type="inferred from homology"/>
<dbReference type="InterPro" id="IPR001944">
    <property type="entry name" value="Glycoside_Hdrlase_35"/>
</dbReference>
<dbReference type="Gene3D" id="2.60.120.260">
    <property type="entry name" value="Galactose-binding domain-like"/>
    <property type="match status" value="1"/>
</dbReference>
<dbReference type="InterPro" id="IPR048913">
    <property type="entry name" value="BetaGal_gal-bd"/>
</dbReference>
<keyword evidence="7 13" id="KW-0732">Signal</keyword>
<dbReference type="InterPro" id="IPR043159">
    <property type="entry name" value="Lectin_gal-bd_sf"/>
</dbReference>
<dbReference type="Proteomes" id="UP000594263">
    <property type="component" value="Unplaced"/>
</dbReference>